<name>A0A2A2I5G9_9GAMM</name>
<protein>
    <submittedName>
        <fullName evidence="3">Uncharacterized protein (DUF2141 family)</fullName>
    </submittedName>
</protein>
<reference evidence="2 4" key="1">
    <citation type="submission" date="2017-07" db="EMBL/GenBank/DDBJ databases">
        <title>Tamlnaduibacter salinus (Mi-7) genome sequencing.</title>
        <authorList>
            <person name="Verma A."/>
            <person name="Krishnamurthi S."/>
        </authorList>
    </citation>
    <scope>NUCLEOTIDE SEQUENCE [LARGE SCALE GENOMIC DNA]</scope>
    <source>
        <strain evidence="2 4">Mi-7</strain>
    </source>
</reference>
<dbReference type="Pfam" id="PF09912">
    <property type="entry name" value="DUF2141"/>
    <property type="match status" value="1"/>
</dbReference>
<evidence type="ECO:0000313" key="3">
    <source>
        <dbReference type="EMBL" id="PVY75890.1"/>
    </source>
</evidence>
<dbReference type="InterPro" id="IPR018673">
    <property type="entry name" value="DUF2141"/>
</dbReference>
<dbReference type="Proteomes" id="UP000245887">
    <property type="component" value="Unassembled WGS sequence"/>
</dbReference>
<proteinExistence type="predicted"/>
<keyword evidence="1" id="KW-0732">Signal</keyword>
<feature type="chain" id="PRO_5036035275" evidence="1">
    <location>
        <begin position="20"/>
        <end position="136"/>
    </location>
</feature>
<keyword evidence="4" id="KW-1185">Reference proteome</keyword>
<dbReference type="AlphaFoldDB" id="A0A2A2I5G9"/>
<dbReference type="EMBL" id="NMPM01000020">
    <property type="protein sequence ID" value="PAV26546.1"/>
    <property type="molecule type" value="Genomic_DNA"/>
</dbReference>
<dbReference type="EMBL" id="QEKQ01000006">
    <property type="protein sequence ID" value="PVY75890.1"/>
    <property type="molecule type" value="Genomic_DNA"/>
</dbReference>
<dbReference type="Proteomes" id="UP000218332">
    <property type="component" value="Unassembled WGS sequence"/>
</dbReference>
<dbReference type="OrthoDB" id="9788332at2"/>
<gene>
    <name evidence="3" type="ORF">C8D92_106151</name>
    <name evidence="2" type="ORF">CF392_04885</name>
</gene>
<evidence type="ECO:0000313" key="2">
    <source>
        <dbReference type="EMBL" id="PAV26546.1"/>
    </source>
</evidence>
<dbReference type="RefSeq" id="WP_095610349.1">
    <property type="nucleotide sequence ID" value="NZ_NMPM01000020.1"/>
</dbReference>
<evidence type="ECO:0000313" key="4">
    <source>
        <dbReference type="Proteomes" id="UP000218332"/>
    </source>
</evidence>
<evidence type="ECO:0000313" key="5">
    <source>
        <dbReference type="Proteomes" id="UP000245887"/>
    </source>
</evidence>
<sequence>MKMLALMLPVIGFSGALSAETITVSLNSSEPLLGELSLALFDKDSEFPDGKPLVGIRKRWSGESMKLTLKDVEPGLYAIAAYVDEDGNHSLSKNFVGIPTEHYGFSGEAGFGEPLFEDVSFEKGPEERTVRVSLDQ</sequence>
<reference evidence="3 5" key="2">
    <citation type="submission" date="2018-04" db="EMBL/GenBank/DDBJ databases">
        <title>Genomic Encyclopedia of Type Strains, Phase IV (KMG-IV): sequencing the most valuable type-strain genomes for metagenomic binning, comparative biology and taxonomic classification.</title>
        <authorList>
            <person name="Goeker M."/>
        </authorList>
    </citation>
    <scope>NUCLEOTIDE SEQUENCE [LARGE SCALE GENOMIC DNA]</scope>
    <source>
        <strain evidence="3 5">DSM 28688</strain>
    </source>
</reference>
<evidence type="ECO:0000256" key="1">
    <source>
        <dbReference type="SAM" id="SignalP"/>
    </source>
</evidence>
<organism evidence="2 4">
    <name type="scientific">Tamilnaduibacter salinus</name>
    <dbReference type="NCBI Taxonomy" id="1484056"/>
    <lineage>
        <taxon>Bacteria</taxon>
        <taxon>Pseudomonadati</taxon>
        <taxon>Pseudomonadota</taxon>
        <taxon>Gammaproteobacteria</taxon>
        <taxon>Pseudomonadales</taxon>
        <taxon>Marinobacteraceae</taxon>
        <taxon>Tamilnaduibacter</taxon>
    </lineage>
</organism>
<feature type="signal peptide" evidence="1">
    <location>
        <begin position="1"/>
        <end position="19"/>
    </location>
</feature>
<accession>A0A2A2I5G9</accession>
<comment type="caution">
    <text evidence="2">The sequence shown here is derived from an EMBL/GenBank/DDBJ whole genome shotgun (WGS) entry which is preliminary data.</text>
</comment>